<sequence length="97" mass="11694">MDQVASPYNRVNLKFPVTRVLSKDYLPLFIIALLRLILEIDLKSNQIFNLQIYCHCCMCSRYLIQFRILLPVNLYIRSHFQRSNVKEMYYSKPYEIL</sequence>
<dbReference type="EMBL" id="JASJQH010008489">
    <property type="protein sequence ID" value="KAK9688495.1"/>
    <property type="molecule type" value="Genomic_DNA"/>
</dbReference>
<gene>
    <name evidence="1" type="ORF">K7432_014386</name>
</gene>
<comment type="caution">
    <text evidence="1">The sequence shown here is derived from an EMBL/GenBank/DDBJ whole genome shotgun (WGS) entry which is preliminary data.</text>
</comment>
<reference evidence="1 2" key="1">
    <citation type="submission" date="2023-04" db="EMBL/GenBank/DDBJ databases">
        <title>Genome of Basidiobolus ranarum AG-B5.</title>
        <authorList>
            <person name="Stajich J.E."/>
            <person name="Carter-House D."/>
            <person name="Gryganskyi A."/>
        </authorList>
    </citation>
    <scope>NUCLEOTIDE SEQUENCE [LARGE SCALE GENOMIC DNA]</scope>
    <source>
        <strain evidence="1 2">AG-B5</strain>
    </source>
</reference>
<name>A0ABR2VPK9_9FUNG</name>
<accession>A0ABR2VPK9</accession>
<keyword evidence="2" id="KW-1185">Reference proteome</keyword>
<evidence type="ECO:0000313" key="2">
    <source>
        <dbReference type="Proteomes" id="UP001479436"/>
    </source>
</evidence>
<protein>
    <submittedName>
        <fullName evidence="1">Uncharacterized protein</fullName>
    </submittedName>
</protein>
<evidence type="ECO:0000313" key="1">
    <source>
        <dbReference type="EMBL" id="KAK9688495.1"/>
    </source>
</evidence>
<proteinExistence type="predicted"/>
<organism evidence="1 2">
    <name type="scientific">Basidiobolus ranarum</name>
    <dbReference type="NCBI Taxonomy" id="34480"/>
    <lineage>
        <taxon>Eukaryota</taxon>
        <taxon>Fungi</taxon>
        <taxon>Fungi incertae sedis</taxon>
        <taxon>Zoopagomycota</taxon>
        <taxon>Entomophthoromycotina</taxon>
        <taxon>Basidiobolomycetes</taxon>
        <taxon>Basidiobolales</taxon>
        <taxon>Basidiobolaceae</taxon>
        <taxon>Basidiobolus</taxon>
    </lineage>
</organism>
<dbReference type="Proteomes" id="UP001479436">
    <property type="component" value="Unassembled WGS sequence"/>
</dbReference>